<proteinExistence type="predicted"/>
<evidence type="ECO:0000313" key="2">
    <source>
        <dbReference type="Proteomes" id="UP000004506"/>
    </source>
</evidence>
<evidence type="ECO:0000313" key="1">
    <source>
        <dbReference type="EMBL" id="EDU60499.1"/>
    </source>
</evidence>
<reference evidence="2" key="2">
    <citation type="submission" date="2008-04" db="EMBL/GenBank/DDBJ databases">
        <title>Draft genome sequence of Providencia stuartii(ATCC 25827).</title>
        <authorList>
            <person name="Sudarsanam P."/>
            <person name="Ley R."/>
            <person name="Guruge J."/>
            <person name="Turnbaugh P.J."/>
            <person name="Mahowald M."/>
            <person name="Liep D."/>
            <person name="Gordon J."/>
        </authorList>
    </citation>
    <scope>NUCLEOTIDE SEQUENCE [LARGE SCALE GENOMIC DNA]</scope>
    <source>
        <strain evidence="2">ATCC 25827</strain>
    </source>
</reference>
<gene>
    <name evidence="1" type="ORF">PROSTU_03706</name>
</gene>
<organism evidence="1 2">
    <name type="scientific">Providencia stuartii ATCC 25827</name>
    <dbReference type="NCBI Taxonomy" id="471874"/>
    <lineage>
        <taxon>Bacteria</taxon>
        <taxon>Pseudomonadati</taxon>
        <taxon>Pseudomonadota</taxon>
        <taxon>Gammaproteobacteria</taxon>
        <taxon>Enterobacterales</taxon>
        <taxon>Morganellaceae</taxon>
        <taxon>Providencia</taxon>
    </lineage>
</organism>
<accession>A0AA86YXP4</accession>
<dbReference type="AlphaFoldDB" id="A0AA86YXP4"/>
<sequence length="70" mass="7737">MVMDMSSEFIDFRCDATEGVVLPLTRSIVIALVMGEEPRGILGQLNGRIIRQHNARDVSCIIVVVLCGFM</sequence>
<reference evidence="1 2" key="3">
    <citation type="submission" date="2008-05" db="EMBL/GenBank/DDBJ databases">
        <authorList>
            <person name="Fulton L."/>
            <person name="Clifton S."/>
            <person name="Fulton B."/>
            <person name="Xu J."/>
            <person name="Minx P."/>
            <person name="Pepin K.H."/>
            <person name="Johnson M."/>
            <person name="Thiruvilangam P."/>
            <person name="Bhonagiri V."/>
            <person name="Nash W.E."/>
            <person name="Mardis E.R."/>
            <person name="Wilson R.K."/>
        </authorList>
    </citation>
    <scope>NUCLEOTIDE SEQUENCE [LARGE SCALE GENOMIC DNA]</scope>
    <source>
        <strain evidence="1 2">ATCC 25827</strain>
    </source>
</reference>
<name>A0AA86YXP4_PROST</name>
<protein>
    <submittedName>
        <fullName evidence="1">Uncharacterized protein</fullName>
    </submittedName>
</protein>
<dbReference type="Proteomes" id="UP000004506">
    <property type="component" value="Unassembled WGS sequence"/>
</dbReference>
<dbReference type="EMBL" id="ABJD02000101">
    <property type="protein sequence ID" value="EDU60499.1"/>
    <property type="molecule type" value="Genomic_DNA"/>
</dbReference>
<comment type="caution">
    <text evidence="1">The sequence shown here is derived from an EMBL/GenBank/DDBJ whole genome shotgun (WGS) entry which is preliminary data.</text>
</comment>
<reference evidence="2" key="1">
    <citation type="submission" date="2008-04" db="EMBL/GenBank/DDBJ databases">
        <title>Draft genome sequence of Providencia stuartii (ATCC 25827).</title>
        <authorList>
            <person name="Sudarsanam P."/>
            <person name="Ley R."/>
            <person name="Guruge J."/>
            <person name="Turnbaugh P.J."/>
            <person name="Mahowald M."/>
            <person name="Liep D."/>
            <person name="Gordon J."/>
        </authorList>
    </citation>
    <scope>NUCLEOTIDE SEQUENCE [LARGE SCALE GENOMIC DNA]</scope>
    <source>
        <strain evidence="2">ATCC 25827</strain>
    </source>
</reference>